<dbReference type="Proteomes" id="UP000244240">
    <property type="component" value="Unassembled WGS sequence"/>
</dbReference>
<protein>
    <submittedName>
        <fullName evidence="1">Uncharacterized protein</fullName>
    </submittedName>
</protein>
<proteinExistence type="predicted"/>
<organism evidence="1 2">
    <name type="scientific">Melghirimyces profundicolus</name>
    <dbReference type="NCBI Taxonomy" id="1242148"/>
    <lineage>
        <taxon>Bacteria</taxon>
        <taxon>Bacillati</taxon>
        <taxon>Bacillota</taxon>
        <taxon>Bacilli</taxon>
        <taxon>Bacillales</taxon>
        <taxon>Thermoactinomycetaceae</taxon>
        <taxon>Melghirimyces</taxon>
    </lineage>
</organism>
<accession>A0A2T6C7T4</accession>
<comment type="caution">
    <text evidence="1">The sequence shown here is derived from an EMBL/GenBank/DDBJ whole genome shotgun (WGS) entry which is preliminary data.</text>
</comment>
<sequence>MLWGRAHITAADQNGRNFIADVGMGDLWYFSPPDTLDSKAGGIVTSAILTRHPFCIR</sequence>
<reference evidence="1 2" key="1">
    <citation type="submission" date="2018-04" db="EMBL/GenBank/DDBJ databases">
        <title>Genomic Encyclopedia of Archaeal and Bacterial Type Strains, Phase II (KMG-II): from individual species to whole genera.</title>
        <authorList>
            <person name="Goeker M."/>
        </authorList>
    </citation>
    <scope>NUCLEOTIDE SEQUENCE [LARGE SCALE GENOMIC DNA]</scope>
    <source>
        <strain evidence="1 2">DSM 45787</strain>
    </source>
</reference>
<gene>
    <name evidence="1" type="ORF">C8P63_103128</name>
</gene>
<evidence type="ECO:0000313" key="1">
    <source>
        <dbReference type="EMBL" id="PTX64343.1"/>
    </source>
</evidence>
<evidence type="ECO:0000313" key="2">
    <source>
        <dbReference type="Proteomes" id="UP000244240"/>
    </source>
</evidence>
<name>A0A2T6C7T4_9BACL</name>
<dbReference type="EMBL" id="QBKR01000003">
    <property type="protein sequence ID" value="PTX64343.1"/>
    <property type="molecule type" value="Genomic_DNA"/>
</dbReference>
<dbReference type="AlphaFoldDB" id="A0A2T6C7T4"/>
<keyword evidence="2" id="KW-1185">Reference proteome</keyword>